<dbReference type="PANTHER" id="PTHR43547:SF2">
    <property type="entry name" value="HYBRID SIGNAL TRANSDUCTION HISTIDINE KINASE C"/>
    <property type="match status" value="1"/>
</dbReference>
<feature type="signal peptide" evidence="3">
    <location>
        <begin position="1"/>
        <end position="30"/>
    </location>
</feature>
<protein>
    <submittedName>
        <fullName evidence="5">ATP-binding protein</fullName>
    </submittedName>
</protein>
<feature type="chain" id="PRO_5046084369" evidence="3">
    <location>
        <begin position="31"/>
        <end position="1011"/>
    </location>
</feature>
<evidence type="ECO:0000256" key="3">
    <source>
        <dbReference type="SAM" id="SignalP"/>
    </source>
</evidence>
<sequence>MVTGFTRLLNKAYYLFLLTAIQLHINQTFAADDTFIINRYTDDHGLPQNSIKGIGQDNLGFIWLISEKGPIRYDGQGQFRTFDELSETLKAIRMSALYKVDRSDELWARSEIGELVLLKSGKAALSENAQHEITRNFALQYPQNVHYNLSLPSPYPSDNPSHVFVPDGMEGGFIVSRDSISRIGKNGITVTSIYFPNDGPWHFAVHQGKLIYFSHSLDYVEIGSDLQPKTKKISGDLLQLPPGTSFTVYWNAASQQLFMYTEKNVYRLAEHNAENLHSTLLFAGFDFKKHDIITAFYLESQAQLFLGSATKGLFILKKRHFKLLGVGDRYPSNVYYNQTVLRNGLLVTDHGVAFDQNDQPHFSPILQRKEPKYGQIAGPNENLWILQADQILIMPPELDHIVGRKPFPDLPRFAFKDRASNYWFGGENGKLVRYDARADTFRAEASFPSKISYLERKSDNELLIGTVEGLFVFNLTYGTWQEISKFKNKLIRSIRNDSDRRFWITTYQHGFFLYEDGEMTTFPLDRNGYLSTSHCILEDQKGFLWISTNKGMFKVSKQQLLDYKQDESNHPFYFYYDRQWGLNTNEFNGGCEPCAIELPNGHLSFPSMDGLVQYDPLLITDEFPTGWIILDEVTLDKKPLLIHDTIQISRHFLRLDLKISTPFYGSPYNLQIEYMLQRSDGRPSNEWLPVNSPSNTLTFNELAAGNHAIKLRMRKGAHPQAFHYAVFHLYVPPMFHETRWFTVLFCLFIGALIWLTIYVRTRFILKQNRWLQQKVNERTADLKKQFDWQQRLSASITHDIKSPLNYVVKALQRVKKIAKTQGFLPDEMEQIYHSTQHLYNYSDNLTKLAKVTLMKEWLRFSEVRLFDIAQQQIVTFESLARSRGNVIYNHIPADTAVRSHADVLSIIIHNLLDNAIKFTENGEIMLSVEKDDCQQVVFRITDTGMGLHPDQIDYYNDDNNTAPMPDTNGQQSGLGLMLVKDMAQLIHAGFTIESELGCSTTITILLRRYEC</sequence>
<dbReference type="InterPro" id="IPR005467">
    <property type="entry name" value="His_kinase_dom"/>
</dbReference>
<dbReference type="SUPFAM" id="SSF47384">
    <property type="entry name" value="Homodimeric domain of signal transducing histidine kinase"/>
    <property type="match status" value="1"/>
</dbReference>
<dbReference type="EMBL" id="JBHRTA010000053">
    <property type="protein sequence ID" value="MFC3199505.1"/>
    <property type="molecule type" value="Genomic_DNA"/>
</dbReference>
<feature type="domain" description="Histidine kinase" evidence="4">
    <location>
        <begin position="795"/>
        <end position="1010"/>
    </location>
</feature>
<dbReference type="Gene3D" id="2.60.40.10">
    <property type="entry name" value="Immunoglobulins"/>
    <property type="match status" value="1"/>
</dbReference>
<dbReference type="GO" id="GO:0005524">
    <property type="term" value="F:ATP binding"/>
    <property type="evidence" value="ECO:0007669"/>
    <property type="project" value="UniProtKB-KW"/>
</dbReference>
<evidence type="ECO:0000259" key="4">
    <source>
        <dbReference type="PROSITE" id="PS50109"/>
    </source>
</evidence>
<dbReference type="InterPro" id="IPR013783">
    <property type="entry name" value="Ig-like_fold"/>
</dbReference>
<dbReference type="PANTHER" id="PTHR43547">
    <property type="entry name" value="TWO-COMPONENT HISTIDINE KINASE"/>
    <property type="match status" value="1"/>
</dbReference>
<keyword evidence="5" id="KW-0067">ATP-binding</keyword>
<name>A0ABV7JN18_9SPHI</name>
<dbReference type="Proteomes" id="UP001595526">
    <property type="component" value="Unassembled WGS sequence"/>
</dbReference>
<dbReference type="Gene3D" id="2.130.10.10">
    <property type="entry name" value="YVTN repeat-like/Quinoprotein amine dehydrogenase"/>
    <property type="match status" value="2"/>
</dbReference>
<dbReference type="InterPro" id="IPR036097">
    <property type="entry name" value="HisK_dim/P_sf"/>
</dbReference>
<keyword evidence="2" id="KW-1133">Transmembrane helix</keyword>
<dbReference type="SUPFAM" id="SSF55874">
    <property type="entry name" value="ATPase domain of HSP90 chaperone/DNA topoisomerase II/histidine kinase"/>
    <property type="match status" value="1"/>
</dbReference>
<dbReference type="Pfam" id="PF02518">
    <property type="entry name" value="HATPase_c"/>
    <property type="match status" value="1"/>
</dbReference>
<proteinExistence type="predicted"/>
<dbReference type="PROSITE" id="PS50109">
    <property type="entry name" value="HIS_KIN"/>
    <property type="match status" value="1"/>
</dbReference>
<reference evidence="6" key="1">
    <citation type="journal article" date="2019" name="Int. J. Syst. Evol. Microbiol.">
        <title>The Global Catalogue of Microorganisms (GCM) 10K type strain sequencing project: providing services to taxonomists for standard genome sequencing and annotation.</title>
        <authorList>
            <consortium name="The Broad Institute Genomics Platform"/>
            <consortium name="The Broad Institute Genome Sequencing Center for Infectious Disease"/>
            <person name="Wu L."/>
            <person name="Ma J."/>
        </authorList>
    </citation>
    <scope>NUCLEOTIDE SEQUENCE [LARGE SCALE GENOMIC DNA]</scope>
    <source>
        <strain evidence="6">KCTC 52416</strain>
    </source>
</reference>
<evidence type="ECO:0000256" key="2">
    <source>
        <dbReference type="SAM" id="Phobius"/>
    </source>
</evidence>
<dbReference type="Gene3D" id="1.10.287.130">
    <property type="match status" value="1"/>
</dbReference>
<feature type="transmembrane region" description="Helical" evidence="2">
    <location>
        <begin position="740"/>
        <end position="759"/>
    </location>
</feature>
<keyword evidence="5" id="KW-0547">Nucleotide-binding</keyword>
<keyword evidence="2" id="KW-0472">Membrane</keyword>
<dbReference type="Gene3D" id="3.30.565.10">
    <property type="entry name" value="Histidine kinase-like ATPase, C-terminal domain"/>
    <property type="match status" value="1"/>
</dbReference>
<organism evidence="5 6">
    <name type="scientific">Parapedobacter deserti</name>
    <dbReference type="NCBI Taxonomy" id="1912957"/>
    <lineage>
        <taxon>Bacteria</taxon>
        <taxon>Pseudomonadati</taxon>
        <taxon>Bacteroidota</taxon>
        <taxon>Sphingobacteriia</taxon>
        <taxon>Sphingobacteriales</taxon>
        <taxon>Sphingobacteriaceae</taxon>
        <taxon>Parapedobacter</taxon>
    </lineage>
</organism>
<gene>
    <name evidence="5" type="ORF">ACFOET_17945</name>
</gene>
<dbReference type="InterPro" id="IPR003594">
    <property type="entry name" value="HATPase_dom"/>
</dbReference>
<dbReference type="InterPro" id="IPR036890">
    <property type="entry name" value="HATPase_C_sf"/>
</dbReference>
<evidence type="ECO:0000313" key="5">
    <source>
        <dbReference type="EMBL" id="MFC3199505.1"/>
    </source>
</evidence>
<dbReference type="InterPro" id="IPR015943">
    <property type="entry name" value="WD40/YVTN_repeat-like_dom_sf"/>
</dbReference>
<evidence type="ECO:0000313" key="6">
    <source>
        <dbReference type="Proteomes" id="UP001595526"/>
    </source>
</evidence>
<keyword evidence="2" id="KW-0812">Transmembrane</keyword>
<keyword evidence="6" id="KW-1185">Reference proteome</keyword>
<accession>A0ABV7JN18</accession>
<comment type="caution">
    <text evidence="5">The sequence shown here is derived from an EMBL/GenBank/DDBJ whole genome shotgun (WGS) entry which is preliminary data.</text>
</comment>
<evidence type="ECO:0000256" key="1">
    <source>
        <dbReference type="ARBA" id="ARBA00022553"/>
    </source>
</evidence>
<dbReference type="SMART" id="SM00387">
    <property type="entry name" value="HATPase_c"/>
    <property type="match status" value="1"/>
</dbReference>
<keyword evidence="3" id="KW-0732">Signal</keyword>
<keyword evidence="1" id="KW-0597">Phosphoprotein</keyword>
<dbReference type="SUPFAM" id="SSF63829">
    <property type="entry name" value="Calcium-dependent phosphotriesterase"/>
    <property type="match status" value="1"/>
</dbReference>
<dbReference type="RefSeq" id="WP_379025202.1">
    <property type="nucleotide sequence ID" value="NZ_JBHRTA010000053.1"/>
</dbReference>